<keyword evidence="3" id="KW-0547">Nucleotide-binding</keyword>
<dbReference type="InterPro" id="IPR003439">
    <property type="entry name" value="ABC_transporter-like_ATP-bd"/>
</dbReference>
<dbReference type="PROSITE" id="PS50893">
    <property type="entry name" value="ABC_TRANSPORTER_2"/>
    <property type="match status" value="1"/>
</dbReference>
<protein>
    <submittedName>
        <fullName evidence="6">ABC transporter ATP-binding protein</fullName>
    </submittedName>
</protein>
<evidence type="ECO:0000313" key="7">
    <source>
        <dbReference type="Proteomes" id="UP000607645"/>
    </source>
</evidence>
<keyword evidence="2" id="KW-0813">Transport</keyword>
<organism evidence="6 7">
    <name type="scientific">Lawsonibacter faecis</name>
    <dbReference type="NCBI Taxonomy" id="2763052"/>
    <lineage>
        <taxon>Bacteria</taxon>
        <taxon>Bacillati</taxon>
        <taxon>Bacillota</taxon>
        <taxon>Clostridia</taxon>
        <taxon>Eubacteriales</taxon>
        <taxon>Oscillospiraceae</taxon>
        <taxon>Lawsonibacter</taxon>
    </lineage>
</organism>
<dbReference type="PANTHER" id="PTHR43335:SF8">
    <property type="entry name" value="ABC TRANSPORTER, ATP-BINDING PROTEIN"/>
    <property type="match status" value="1"/>
</dbReference>
<dbReference type="SMART" id="SM00382">
    <property type="entry name" value="AAA"/>
    <property type="match status" value="1"/>
</dbReference>
<dbReference type="Proteomes" id="UP000607645">
    <property type="component" value="Unassembled WGS sequence"/>
</dbReference>
<evidence type="ECO:0000256" key="2">
    <source>
        <dbReference type="ARBA" id="ARBA00022448"/>
    </source>
</evidence>
<feature type="domain" description="ABC transporter" evidence="5">
    <location>
        <begin position="6"/>
        <end position="234"/>
    </location>
</feature>
<gene>
    <name evidence="6" type="ORF">H8S62_14330</name>
</gene>
<evidence type="ECO:0000256" key="4">
    <source>
        <dbReference type="ARBA" id="ARBA00022840"/>
    </source>
</evidence>
<accession>A0A8J6ME52</accession>
<comment type="caution">
    <text evidence="6">The sequence shown here is derived from an EMBL/GenBank/DDBJ whole genome shotgun (WGS) entry which is preliminary data.</text>
</comment>
<sequence>MAEGVLVTRNLTKRYGPFTAVDNVNLNIEKGQIYGLVGRNGAGKTTIIRMVTAQTVPTGGEVELFGATAPADLSRMRARTGAMVETPSFYPYLTARENLEYYRIQRGIPGRGCVDEVLNFVDLAKTGKKKFKNFSLGMKQRLGLALALMDHPDLLLLDEPINGLDPEGIVEFRNILLDLNREQGTTILISSHILSELANLATHYGFIDGGHMLEQISAKVLAEKCRACIELSVDDAAKAAQVLEQAMGVRDYEVLPGQVIRLYCHLDEPARVTQTLVEGGVALRSIEQKGANLEDYYLGLIGGVRHG</sequence>
<dbReference type="InterPro" id="IPR017871">
    <property type="entry name" value="ABC_transporter-like_CS"/>
</dbReference>
<dbReference type="Gene3D" id="3.40.50.300">
    <property type="entry name" value="P-loop containing nucleotide triphosphate hydrolases"/>
    <property type="match status" value="1"/>
</dbReference>
<proteinExistence type="inferred from homology"/>
<evidence type="ECO:0000256" key="3">
    <source>
        <dbReference type="ARBA" id="ARBA00022741"/>
    </source>
</evidence>
<dbReference type="InterPro" id="IPR027417">
    <property type="entry name" value="P-loop_NTPase"/>
</dbReference>
<evidence type="ECO:0000313" key="6">
    <source>
        <dbReference type="EMBL" id="MBC5738186.1"/>
    </source>
</evidence>
<keyword evidence="7" id="KW-1185">Reference proteome</keyword>
<dbReference type="PANTHER" id="PTHR43335">
    <property type="entry name" value="ABC TRANSPORTER, ATP-BINDING PROTEIN"/>
    <property type="match status" value="1"/>
</dbReference>
<keyword evidence="4 6" id="KW-0067">ATP-binding</keyword>
<dbReference type="Pfam" id="PF00005">
    <property type="entry name" value="ABC_tran"/>
    <property type="match status" value="1"/>
</dbReference>
<dbReference type="GO" id="GO:0016887">
    <property type="term" value="F:ATP hydrolysis activity"/>
    <property type="evidence" value="ECO:0007669"/>
    <property type="project" value="InterPro"/>
</dbReference>
<dbReference type="GO" id="GO:0005524">
    <property type="term" value="F:ATP binding"/>
    <property type="evidence" value="ECO:0007669"/>
    <property type="project" value="UniProtKB-KW"/>
</dbReference>
<dbReference type="InterPro" id="IPR003593">
    <property type="entry name" value="AAA+_ATPase"/>
</dbReference>
<evidence type="ECO:0000256" key="1">
    <source>
        <dbReference type="ARBA" id="ARBA00005417"/>
    </source>
</evidence>
<dbReference type="AlphaFoldDB" id="A0A8J6ME52"/>
<dbReference type="EMBL" id="JACOPQ010000013">
    <property type="protein sequence ID" value="MBC5738186.1"/>
    <property type="molecule type" value="Genomic_DNA"/>
</dbReference>
<dbReference type="PROSITE" id="PS00211">
    <property type="entry name" value="ABC_TRANSPORTER_1"/>
    <property type="match status" value="1"/>
</dbReference>
<comment type="similarity">
    <text evidence="1">Belongs to the ABC transporter superfamily.</text>
</comment>
<dbReference type="RefSeq" id="WP_186919968.1">
    <property type="nucleotide sequence ID" value="NZ_JACOPQ010000013.1"/>
</dbReference>
<dbReference type="SUPFAM" id="SSF52540">
    <property type="entry name" value="P-loop containing nucleoside triphosphate hydrolases"/>
    <property type="match status" value="1"/>
</dbReference>
<evidence type="ECO:0000259" key="5">
    <source>
        <dbReference type="PROSITE" id="PS50893"/>
    </source>
</evidence>
<reference evidence="6" key="1">
    <citation type="submission" date="2020-08" db="EMBL/GenBank/DDBJ databases">
        <title>Genome public.</title>
        <authorList>
            <person name="Liu C."/>
            <person name="Sun Q."/>
        </authorList>
    </citation>
    <scope>NUCLEOTIDE SEQUENCE</scope>
    <source>
        <strain evidence="6">NSJ-52</strain>
    </source>
</reference>
<name>A0A8J6ME52_9FIRM</name>